<name>A0A016VQ37_9BILA</name>
<evidence type="ECO:0000313" key="3">
    <source>
        <dbReference type="Proteomes" id="UP000024635"/>
    </source>
</evidence>
<proteinExistence type="predicted"/>
<evidence type="ECO:0000313" key="2">
    <source>
        <dbReference type="EMBL" id="EYC29515.1"/>
    </source>
</evidence>
<feature type="region of interest" description="Disordered" evidence="1">
    <location>
        <begin position="1"/>
        <end position="24"/>
    </location>
</feature>
<organism evidence="2 3">
    <name type="scientific">Ancylostoma ceylanicum</name>
    <dbReference type="NCBI Taxonomy" id="53326"/>
    <lineage>
        <taxon>Eukaryota</taxon>
        <taxon>Metazoa</taxon>
        <taxon>Ecdysozoa</taxon>
        <taxon>Nematoda</taxon>
        <taxon>Chromadorea</taxon>
        <taxon>Rhabditida</taxon>
        <taxon>Rhabditina</taxon>
        <taxon>Rhabditomorpha</taxon>
        <taxon>Strongyloidea</taxon>
        <taxon>Ancylostomatidae</taxon>
        <taxon>Ancylostomatinae</taxon>
        <taxon>Ancylostoma</taxon>
    </lineage>
</organism>
<reference evidence="3" key="1">
    <citation type="journal article" date="2015" name="Nat. Genet.">
        <title>The genome and transcriptome of the zoonotic hookworm Ancylostoma ceylanicum identify infection-specific gene families.</title>
        <authorList>
            <person name="Schwarz E.M."/>
            <person name="Hu Y."/>
            <person name="Antoshechkin I."/>
            <person name="Miller M.M."/>
            <person name="Sternberg P.W."/>
            <person name="Aroian R.V."/>
        </authorList>
    </citation>
    <scope>NUCLEOTIDE SEQUENCE</scope>
    <source>
        <strain evidence="3">HY135</strain>
    </source>
</reference>
<comment type="caution">
    <text evidence="2">The sequence shown here is derived from an EMBL/GenBank/DDBJ whole genome shotgun (WGS) entry which is preliminary data.</text>
</comment>
<dbReference type="EMBL" id="JARK01001342">
    <property type="protein sequence ID" value="EYC29515.1"/>
    <property type="molecule type" value="Genomic_DNA"/>
</dbReference>
<accession>A0A016VQ37</accession>
<dbReference type="AlphaFoldDB" id="A0A016VQ37"/>
<protein>
    <submittedName>
        <fullName evidence="2">Uncharacterized protein</fullName>
    </submittedName>
</protein>
<keyword evidence="3" id="KW-1185">Reference proteome</keyword>
<dbReference type="Proteomes" id="UP000024635">
    <property type="component" value="Unassembled WGS sequence"/>
</dbReference>
<gene>
    <name evidence="2" type="primary">Acey_s0006.g3014</name>
    <name evidence="2" type="ORF">Y032_0006g3014</name>
</gene>
<sequence length="70" mass="8064">MDKKNFGMDPKRYETTTSETTNEKGRCVHLRMEKQNVQLESDLSSTSSMTPLDGCSERTNRMEFMLDPAQ</sequence>
<feature type="compositionally biased region" description="Basic and acidic residues" evidence="1">
    <location>
        <begin position="1"/>
        <end position="14"/>
    </location>
</feature>
<evidence type="ECO:0000256" key="1">
    <source>
        <dbReference type="SAM" id="MobiDB-lite"/>
    </source>
</evidence>